<gene>
    <name evidence="5" type="ORF">NQ314_004282</name>
</gene>
<keyword evidence="1" id="KW-0238">DNA-binding</keyword>
<dbReference type="GO" id="GO:0000981">
    <property type="term" value="F:DNA-binding transcription factor activity, RNA polymerase II-specific"/>
    <property type="evidence" value="ECO:0007669"/>
    <property type="project" value="TreeGrafter"/>
</dbReference>
<accession>A0AAV8ZLH4</accession>
<dbReference type="InterPro" id="IPR051892">
    <property type="entry name" value="LBX_TF"/>
</dbReference>
<organism evidence="5 6">
    <name type="scientific">Rhamnusium bicolor</name>
    <dbReference type="NCBI Taxonomy" id="1586634"/>
    <lineage>
        <taxon>Eukaryota</taxon>
        <taxon>Metazoa</taxon>
        <taxon>Ecdysozoa</taxon>
        <taxon>Arthropoda</taxon>
        <taxon>Hexapoda</taxon>
        <taxon>Insecta</taxon>
        <taxon>Pterygota</taxon>
        <taxon>Neoptera</taxon>
        <taxon>Endopterygota</taxon>
        <taxon>Coleoptera</taxon>
        <taxon>Polyphaga</taxon>
        <taxon>Cucujiformia</taxon>
        <taxon>Chrysomeloidea</taxon>
        <taxon>Cerambycidae</taxon>
        <taxon>Lepturinae</taxon>
        <taxon>Rhagiini</taxon>
        <taxon>Rhamnusium</taxon>
    </lineage>
</organism>
<feature type="compositionally biased region" description="Polar residues" evidence="4">
    <location>
        <begin position="1"/>
        <end position="16"/>
    </location>
</feature>
<evidence type="ECO:0000256" key="2">
    <source>
        <dbReference type="ARBA" id="ARBA00023155"/>
    </source>
</evidence>
<keyword evidence="3" id="KW-0539">Nucleus</keyword>
<dbReference type="AlphaFoldDB" id="A0AAV8ZLH4"/>
<feature type="region of interest" description="Disordered" evidence="4">
    <location>
        <begin position="195"/>
        <end position="232"/>
    </location>
</feature>
<dbReference type="EMBL" id="JANEYF010001271">
    <property type="protein sequence ID" value="KAJ8965213.1"/>
    <property type="molecule type" value="Genomic_DNA"/>
</dbReference>
<dbReference type="GO" id="GO:1990837">
    <property type="term" value="F:sequence-specific double-stranded DNA binding"/>
    <property type="evidence" value="ECO:0007669"/>
    <property type="project" value="TreeGrafter"/>
</dbReference>
<sequence length="276" mass="31005">MQDIETSSPKSLNNEMSPYLGSKYESPISSRSPSPNLRGHPNQSAMEESTKYMSDDEISVGCPSPALQPNYRHRSRESTPSYSTTTTCRCPEDAEDYFKPLKKLKMVEVETDRRISPTVEIEDRPDGVKSFSIVDILNHKPSKPQCNRIVRPWDIDPEVEAHQQRLESFHRQLKVQQLALLRPEFAAFNVSYTSETGSDRSSSVASDCCSPDIVPPSAQRQRQQQQGKLPGATPLDALFQMTSKTFDSSAGESSAGRQYYFFSSSLNILKLSFTSY</sequence>
<dbReference type="PANTHER" id="PTHR24336">
    <property type="entry name" value="TRANSCRIPTION FACTOR LBX"/>
    <property type="match status" value="1"/>
</dbReference>
<feature type="compositionally biased region" description="Polar residues" evidence="4">
    <location>
        <begin position="195"/>
        <end position="205"/>
    </location>
</feature>
<evidence type="ECO:0000313" key="6">
    <source>
        <dbReference type="Proteomes" id="UP001162156"/>
    </source>
</evidence>
<keyword evidence="6" id="KW-1185">Reference proteome</keyword>
<evidence type="ECO:0000313" key="5">
    <source>
        <dbReference type="EMBL" id="KAJ8965213.1"/>
    </source>
</evidence>
<feature type="compositionally biased region" description="Polar residues" evidence="4">
    <location>
        <begin position="78"/>
        <end position="87"/>
    </location>
</feature>
<dbReference type="GO" id="GO:0005634">
    <property type="term" value="C:nucleus"/>
    <property type="evidence" value="ECO:0007669"/>
    <property type="project" value="TreeGrafter"/>
</dbReference>
<evidence type="ECO:0000256" key="4">
    <source>
        <dbReference type="SAM" id="MobiDB-lite"/>
    </source>
</evidence>
<evidence type="ECO:0000256" key="3">
    <source>
        <dbReference type="ARBA" id="ARBA00023242"/>
    </source>
</evidence>
<dbReference type="PANTHER" id="PTHR24336:SF8">
    <property type="entry name" value="LADYBIRD EARLY-RELATED"/>
    <property type="match status" value="1"/>
</dbReference>
<dbReference type="Proteomes" id="UP001162156">
    <property type="component" value="Unassembled WGS sequence"/>
</dbReference>
<reference evidence="5" key="1">
    <citation type="journal article" date="2023" name="Insect Mol. Biol.">
        <title>Genome sequencing provides insights into the evolution of gene families encoding plant cell wall-degrading enzymes in longhorned beetles.</title>
        <authorList>
            <person name="Shin N.R."/>
            <person name="Okamura Y."/>
            <person name="Kirsch R."/>
            <person name="Pauchet Y."/>
        </authorList>
    </citation>
    <scope>NUCLEOTIDE SEQUENCE</scope>
    <source>
        <strain evidence="5">RBIC_L_NR</strain>
    </source>
</reference>
<feature type="region of interest" description="Disordered" evidence="4">
    <location>
        <begin position="1"/>
        <end position="87"/>
    </location>
</feature>
<proteinExistence type="predicted"/>
<keyword evidence="2" id="KW-0371">Homeobox</keyword>
<name>A0AAV8ZLH4_9CUCU</name>
<protein>
    <submittedName>
        <fullName evidence="5">Uncharacterized protein</fullName>
    </submittedName>
</protein>
<comment type="caution">
    <text evidence="5">The sequence shown here is derived from an EMBL/GenBank/DDBJ whole genome shotgun (WGS) entry which is preliminary data.</text>
</comment>
<evidence type="ECO:0000256" key="1">
    <source>
        <dbReference type="ARBA" id="ARBA00023125"/>
    </source>
</evidence>
<feature type="compositionally biased region" description="Polar residues" evidence="4">
    <location>
        <begin position="27"/>
        <end position="47"/>
    </location>
</feature>